<proteinExistence type="predicted"/>
<evidence type="ECO:0000313" key="2">
    <source>
        <dbReference type="EMBL" id="ETB60732.1"/>
    </source>
</evidence>
<sequence length="64" mass="6993">MGNTINNLECKQVHSKSAKGNTNDASNLLEKHGPKYSTYSSDIENRSTHPGTDIKMNKKTSNGV</sequence>
<keyword evidence="3" id="KW-1185">Reference proteome</keyword>
<feature type="region of interest" description="Disordered" evidence="1">
    <location>
        <begin position="1"/>
        <end position="64"/>
    </location>
</feature>
<reference evidence="2 3" key="1">
    <citation type="submission" date="2013-11" db="EMBL/GenBank/DDBJ databases">
        <title>The Genome Sequence of Plasmodium yoelii 17X.</title>
        <authorList>
            <consortium name="The Broad Institute Genomics Platform"/>
            <consortium name="The Broad Institute Genome Sequencing Center for Infectious Disease"/>
            <person name="Neafsey D."/>
            <person name="Adams J."/>
            <person name="Walker B."/>
            <person name="Young S.K."/>
            <person name="Zeng Q."/>
            <person name="Gargeya S."/>
            <person name="Fitzgerald M."/>
            <person name="Haas B."/>
            <person name="Abouelleil A."/>
            <person name="Alvarado L."/>
            <person name="Chapman S.B."/>
            <person name="Gainer-Dewar J."/>
            <person name="Goldberg J."/>
            <person name="Griggs A."/>
            <person name="Gujja S."/>
            <person name="Hansen M."/>
            <person name="Howarth C."/>
            <person name="Imamovic A."/>
            <person name="Ireland A."/>
            <person name="Larimer J."/>
            <person name="McCowan C."/>
            <person name="Murphy C."/>
            <person name="Pearson M."/>
            <person name="Poon T.W."/>
            <person name="Priest M."/>
            <person name="Roberts A."/>
            <person name="Saif S."/>
            <person name="Shea T."/>
            <person name="Sykes S."/>
            <person name="Wortman J."/>
            <person name="Nusbaum C."/>
            <person name="Birren B."/>
        </authorList>
    </citation>
    <scope>NUCLEOTIDE SEQUENCE [LARGE SCALE GENOMIC DNA]</scope>
    <source>
        <strain evidence="2 3">17X</strain>
    </source>
</reference>
<dbReference type="EMBL" id="KI635759">
    <property type="protein sequence ID" value="ETB60732.1"/>
    <property type="molecule type" value="Genomic_DNA"/>
</dbReference>
<protein>
    <submittedName>
        <fullName evidence="2">Uncharacterized protein</fullName>
    </submittedName>
</protein>
<evidence type="ECO:0000256" key="1">
    <source>
        <dbReference type="SAM" id="MobiDB-lite"/>
    </source>
</evidence>
<dbReference type="AlphaFoldDB" id="V7PPR1"/>
<accession>V7PPR1</accession>
<organism evidence="2 3">
    <name type="scientific">Plasmodium yoelii 17X</name>
    <dbReference type="NCBI Taxonomy" id="1323249"/>
    <lineage>
        <taxon>Eukaryota</taxon>
        <taxon>Sar</taxon>
        <taxon>Alveolata</taxon>
        <taxon>Apicomplexa</taxon>
        <taxon>Aconoidasida</taxon>
        <taxon>Haemosporida</taxon>
        <taxon>Plasmodiidae</taxon>
        <taxon>Plasmodium</taxon>
        <taxon>Plasmodium (Vinckeia)</taxon>
    </lineage>
</organism>
<evidence type="ECO:0000313" key="3">
    <source>
        <dbReference type="Proteomes" id="UP000018538"/>
    </source>
</evidence>
<dbReference type="Proteomes" id="UP000018538">
    <property type="component" value="Unassembled WGS sequence"/>
</dbReference>
<name>V7PPR1_PLAYE</name>
<gene>
    <name evidence="2" type="ORF">YYC_02341</name>
</gene>